<dbReference type="OrthoDB" id="2119228at2759"/>
<evidence type="ECO:0000256" key="1">
    <source>
        <dbReference type="ARBA" id="ARBA00022729"/>
    </source>
</evidence>
<feature type="signal peptide" evidence="3">
    <location>
        <begin position="1"/>
        <end position="21"/>
    </location>
</feature>
<evidence type="ECO:0000313" key="6">
    <source>
        <dbReference type="EMBL" id="KAF4464698.1"/>
    </source>
</evidence>
<dbReference type="InterPro" id="IPR037401">
    <property type="entry name" value="SnoaL-like"/>
</dbReference>
<dbReference type="PANTHER" id="PTHR30383">
    <property type="entry name" value="THIOESTERASE 1/PROTEASE 1/LYSOPHOSPHOLIPASE L1"/>
    <property type="match status" value="1"/>
</dbReference>
<feature type="domain" description="SGNH hydrolase-type esterase" evidence="4">
    <location>
        <begin position="459"/>
        <end position="643"/>
    </location>
</feature>
<dbReference type="GO" id="GO:0004622">
    <property type="term" value="F:phosphatidylcholine lysophospholipase activity"/>
    <property type="evidence" value="ECO:0007669"/>
    <property type="project" value="TreeGrafter"/>
</dbReference>
<evidence type="ECO:0000256" key="2">
    <source>
        <dbReference type="SAM" id="MobiDB-lite"/>
    </source>
</evidence>
<evidence type="ECO:0000256" key="3">
    <source>
        <dbReference type="SAM" id="SignalP"/>
    </source>
</evidence>
<reference evidence="6 7" key="1">
    <citation type="submission" date="2020-01" db="EMBL/GenBank/DDBJ databases">
        <title>Identification and distribution of gene clusters putatively required for synthesis of sphingolipid metabolism inhibitors in phylogenetically diverse species of the filamentous fungus Fusarium.</title>
        <authorList>
            <person name="Kim H.-S."/>
            <person name="Busman M."/>
            <person name="Brown D.W."/>
            <person name="Divon H."/>
            <person name="Uhlig S."/>
            <person name="Proctor R.H."/>
        </authorList>
    </citation>
    <scope>NUCLEOTIDE SEQUENCE [LARGE SCALE GENOMIC DNA]</scope>
    <source>
        <strain evidence="6 7">NRRL 20459</strain>
    </source>
</reference>
<feature type="domain" description="SnoaL-like" evidence="5">
    <location>
        <begin position="1184"/>
        <end position="1308"/>
    </location>
</feature>
<evidence type="ECO:0000313" key="7">
    <source>
        <dbReference type="Proteomes" id="UP000554235"/>
    </source>
</evidence>
<dbReference type="Gene3D" id="3.10.450.50">
    <property type="match status" value="1"/>
</dbReference>
<comment type="caution">
    <text evidence="6">The sequence shown here is derived from an EMBL/GenBank/DDBJ whole genome shotgun (WGS) entry which is preliminary data.</text>
</comment>
<organism evidence="6 7">
    <name type="scientific">Fusarium albosuccineum</name>
    <dbReference type="NCBI Taxonomy" id="1237068"/>
    <lineage>
        <taxon>Eukaryota</taxon>
        <taxon>Fungi</taxon>
        <taxon>Dikarya</taxon>
        <taxon>Ascomycota</taxon>
        <taxon>Pezizomycotina</taxon>
        <taxon>Sordariomycetes</taxon>
        <taxon>Hypocreomycetidae</taxon>
        <taxon>Hypocreales</taxon>
        <taxon>Nectriaceae</taxon>
        <taxon>Fusarium</taxon>
        <taxon>Fusarium decemcellulare species complex</taxon>
    </lineage>
</organism>
<dbReference type="Gene3D" id="3.40.50.1110">
    <property type="entry name" value="SGNH hydrolase"/>
    <property type="match status" value="2"/>
</dbReference>
<dbReference type="SUPFAM" id="SSF54427">
    <property type="entry name" value="NTF2-like"/>
    <property type="match status" value="1"/>
</dbReference>
<dbReference type="SUPFAM" id="SSF52266">
    <property type="entry name" value="SGNH hydrolase"/>
    <property type="match status" value="2"/>
</dbReference>
<keyword evidence="1 3" id="KW-0732">Signal</keyword>
<dbReference type="InterPro" id="IPR013517">
    <property type="entry name" value="FG-GAP"/>
</dbReference>
<dbReference type="Pfam" id="PF13577">
    <property type="entry name" value="SnoaL_4"/>
    <property type="match status" value="1"/>
</dbReference>
<dbReference type="InterPro" id="IPR051532">
    <property type="entry name" value="Ester_Hydrolysis_Enzymes"/>
</dbReference>
<dbReference type="Proteomes" id="UP000554235">
    <property type="component" value="Unassembled WGS sequence"/>
</dbReference>
<dbReference type="CDD" id="cd01833">
    <property type="entry name" value="XynB_like"/>
    <property type="match status" value="1"/>
</dbReference>
<sequence>MLHSLLHVLLAFFAMPCLVGARPSLDNIGFMPMNSLLGRDTDDFFNPDDLTFIKKLAAIGDSYSAGIGAGDGLHEEGDENCRRYDHSYPYLINQDERLGNPSNRKFQFKSCSGAVIQNVIEDQIPSIDSDQQIILLSAGGNDAELVNILNYEPWAKGWDWEASARWCLGQLQVSKDIINSDDFAKKLDSVIEAAKKKLASDTDYGSDCDKVTWSTWVFKTYNIWQPAARLESLRRREMNRMVNLINEKIEAAVERAGEKVTFINYDEYVGHFKGRYCENGVDEASTESNLRPELMFYELDTFDPWGNNPCKRSAVEHQNGSFSGVMNVLARATEFVAEDVQFRQENKIEDTSKLSGSVVEAQEAASDGATEDVPNLLPDGYGRVFHPQILLHELIANLVLFHVSNRRLKDNGLTPEPLLDTSVASCPINPSNGKFVLKYKETKAGEAVKKDTKLRILPVGDSITVGFLSNKNGGDGNGYRGQLEKDLSGDEVVFAGTESSGTMSDGYYAAWSGKTIQYISDHVGPSLEQRPNIILLAAGTNDMNPNHGISKEGKDPKGAAGRLGKLIDKMIKECPDATILVAMIINTCDEKQSPATKEFQKLIPGVVKSRKDDGHHVLAVDFTTFKTSDLQDCIHPTNAGYKIMGDYWYSFIHQIPSNWIKKPVGSDPNGGGDSQNGGIDKNIPAPDWGKSPIQVTSKGTVANAAEWATGGKDGAVTCNGDPQYKSTGKIALGNVGKDGDWKYHKNWVSEGEVAEGLGWDNRYVRLHDMNGDGKADYVWIHLETGEIRCWLNNLPKPWSPAGNNHSTIGSGVGPAKTIFLADMNGDGLDDYLVVDPSKGSVRVWWNYGPDDDWDNGWKFVPGGEIASGVPHANLETLRFPDINGDGRADYVYIGEGGSLKHHMNTGSVGGRDVLFRAMGGIATGAVRDISKLIFADMNGDGRDDYLIWDEDGGLTGFLNKPTNKEGVPLYVNQGPAKTIADGIKKNPSTIRLADMDGDGKDDYVYIGDHGALSVWYNRGTTDDSTVIDGLRFADIDGDGVDDYVWLDPKSGAPTVYLNSGVNNEDSLGWSWSPLNGGKAIASGAAPAHQVVFGDIDGDGLDDYLDLDDKTGLLKTYLNDGEDKNSDYGWKFKSIGTIASGLGPGKRVRIADIDGDGHLNFYPKSPFVWRHHQQQAHCDKMAAPISDHDLIRTTIAQCAIALDTSTFSDLRKCFTEDCVVDYVGSFGKLQGIDATAERLERAISHLQTHHALTTQAIYLKGDKRATAVTYCAVKSWLDDKTLFAEGRYDDVLVKVDVGGTKTWLIKERTTTTIGVPRGDFSIMR</sequence>
<keyword evidence="7" id="KW-1185">Reference proteome</keyword>
<feature type="region of interest" description="Disordered" evidence="2">
    <location>
        <begin position="663"/>
        <end position="683"/>
    </location>
</feature>
<proteinExistence type="predicted"/>
<evidence type="ECO:0000259" key="4">
    <source>
        <dbReference type="Pfam" id="PF13472"/>
    </source>
</evidence>
<dbReference type="InterPro" id="IPR013830">
    <property type="entry name" value="SGNH_hydro"/>
</dbReference>
<dbReference type="EMBL" id="JAADYS010001153">
    <property type="protein sequence ID" value="KAF4464698.1"/>
    <property type="molecule type" value="Genomic_DNA"/>
</dbReference>
<protein>
    <submittedName>
        <fullName evidence="6">Lipolytic G-D-S-L family</fullName>
    </submittedName>
</protein>
<feature type="chain" id="PRO_5034377856" evidence="3">
    <location>
        <begin position="22"/>
        <end position="1323"/>
    </location>
</feature>
<dbReference type="InterPro" id="IPR028994">
    <property type="entry name" value="Integrin_alpha_N"/>
</dbReference>
<dbReference type="PANTHER" id="PTHR30383:SF5">
    <property type="entry name" value="SGNH HYDROLASE-TYPE ESTERASE DOMAIN-CONTAINING PROTEIN"/>
    <property type="match status" value="1"/>
</dbReference>
<dbReference type="InterPro" id="IPR036514">
    <property type="entry name" value="SGNH_hydro_sf"/>
</dbReference>
<dbReference type="Pfam" id="PF13517">
    <property type="entry name" value="FG-GAP_3"/>
    <property type="match status" value="3"/>
</dbReference>
<dbReference type="Gene3D" id="2.130.10.130">
    <property type="entry name" value="Integrin alpha, N-terminal"/>
    <property type="match status" value="1"/>
</dbReference>
<dbReference type="Pfam" id="PF13472">
    <property type="entry name" value="Lipase_GDSL_2"/>
    <property type="match status" value="1"/>
</dbReference>
<name>A0A8H4LBI4_9HYPO</name>
<evidence type="ECO:0000259" key="5">
    <source>
        <dbReference type="Pfam" id="PF13577"/>
    </source>
</evidence>
<gene>
    <name evidence="6" type="ORF">FALBO_8468</name>
</gene>
<accession>A0A8H4LBI4</accession>
<dbReference type="InterPro" id="IPR032710">
    <property type="entry name" value="NTF2-like_dom_sf"/>
</dbReference>
<dbReference type="SUPFAM" id="SSF69318">
    <property type="entry name" value="Integrin alpha N-terminal domain"/>
    <property type="match status" value="2"/>
</dbReference>